<dbReference type="GO" id="GO:0004674">
    <property type="term" value="F:protein serine/threonine kinase activity"/>
    <property type="evidence" value="ECO:0007669"/>
    <property type="project" value="UniProtKB-KW"/>
</dbReference>
<dbReference type="AlphaFoldDB" id="A0A803MQA6"/>
<keyword evidence="8 12" id="KW-1133">Transmembrane helix</keyword>
<evidence type="ECO:0000256" key="3">
    <source>
        <dbReference type="ARBA" id="ARBA00022692"/>
    </source>
</evidence>
<dbReference type="Pfam" id="PF00069">
    <property type="entry name" value="Pkinase"/>
    <property type="match status" value="1"/>
</dbReference>
<dbReference type="SUPFAM" id="SSF56112">
    <property type="entry name" value="Protein kinase-like (PK-like)"/>
    <property type="match status" value="1"/>
</dbReference>
<evidence type="ECO:0000313" key="15">
    <source>
        <dbReference type="Proteomes" id="UP000596660"/>
    </source>
</evidence>
<reference evidence="14" key="1">
    <citation type="journal article" date="2017" name="Nature">
        <title>The genome of Chenopodium quinoa.</title>
        <authorList>
            <person name="Jarvis D.E."/>
            <person name="Ho Y.S."/>
            <person name="Lightfoot D.J."/>
            <person name="Schmoeckel S.M."/>
            <person name="Li B."/>
            <person name="Borm T.J.A."/>
            <person name="Ohyanagi H."/>
            <person name="Mineta K."/>
            <person name="Michell C.T."/>
            <person name="Saber N."/>
            <person name="Kharbatia N.M."/>
            <person name="Rupper R.R."/>
            <person name="Sharp A.R."/>
            <person name="Dally N."/>
            <person name="Boughton B.A."/>
            <person name="Woo Y.H."/>
            <person name="Gao G."/>
            <person name="Schijlen E.G.W.M."/>
            <person name="Guo X."/>
            <person name="Momin A.A."/>
            <person name="Negrao S."/>
            <person name="Al-Babili S."/>
            <person name="Gehring C."/>
            <person name="Roessner U."/>
            <person name="Jung C."/>
            <person name="Murphy K."/>
            <person name="Arold S.T."/>
            <person name="Gojobori T."/>
            <person name="van der Linden C.G."/>
            <person name="van Loo E.N."/>
            <person name="Jellen E.N."/>
            <person name="Maughan P.J."/>
            <person name="Tester M."/>
        </authorList>
    </citation>
    <scope>NUCLEOTIDE SEQUENCE [LARGE SCALE GENOMIC DNA]</scope>
    <source>
        <strain evidence="14">cv. PI 614886</strain>
    </source>
</reference>
<dbReference type="FunFam" id="3.30.200.20:FF:000178">
    <property type="entry name" value="serine/threonine-protein kinase PBS1-like"/>
    <property type="match status" value="1"/>
</dbReference>
<dbReference type="SMART" id="SM00220">
    <property type="entry name" value="S_TKc"/>
    <property type="match status" value="1"/>
</dbReference>
<dbReference type="InterPro" id="IPR017441">
    <property type="entry name" value="Protein_kinase_ATP_BS"/>
</dbReference>
<dbReference type="Gene3D" id="1.10.510.10">
    <property type="entry name" value="Transferase(Phosphotransferase) domain 1"/>
    <property type="match status" value="1"/>
</dbReference>
<dbReference type="InterPro" id="IPR000719">
    <property type="entry name" value="Prot_kinase_dom"/>
</dbReference>
<accession>A0A803MQA6</accession>
<comment type="similarity">
    <text evidence="11">Belongs to the protein kinase superfamily.</text>
</comment>
<evidence type="ECO:0000259" key="13">
    <source>
        <dbReference type="PROSITE" id="PS50011"/>
    </source>
</evidence>
<evidence type="ECO:0000256" key="7">
    <source>
        <dbReference type="ARBA" id="ARBA00022840"/>
    </source>
</evidence>
<dbReference type="FunFam" id="1.10.510.10:FF:000537">
    <property type="entry name" value="Putative receptor-like protein kinase"/>
    <property type="match status" value="1"/>
</dbReference>
<dbReference type="GO" id="GO:0016020">
    <property type="term" value="C:membrane"/>
    <property type="evidence" value="ECO:0007669"/>
    <property type="project" value="UniProtKB-SubCell"/>
</dbReference>
<name>A0A803MQA6_CHEQI</name>
<evidence type="ECO:0000256" key="2">
    <source>
        <dbReference type="ARBA" id="ARBA00022679"/>
    </source>
</evidence>
<keyword evidence="5 10" id="KW-0547">Nucleotide-binding</keyword>
<feature type="domain" description="Protein kinase" evidence="13">
    <location>
        <begin position="88"/>
        <end position="399"/>
    </location>
</feature>
<keyword evidence="2" id="KW-0808">Transferase</keyword>
<keyword evidence="7 10" id="KW-0067">ATP-binding</keyword>
<keyword evidence="6" id="KW-0418">Kinase</keyword>
<evidence type="ECO:0000256" key="12">
    <source>
        <dbReference type="SAM" id="Phobius"/>
    </source>
</evidence>
<keyword evidence="11" id="KW-0723">Serine/threonine-protein kinase</keyword>
<dbReference type="PROSITE" id="PS00107">
    <property type="entry name" value="PROTEIN_KINASE_ATP"/>
    <property type="match status" value="1"/>
</dbReference>
<dbReference type="Gene3D" id="3.30.200.20">
    <property type="entry name" value="Phosphorylase Kinase, domain 1"/>
    <property type="match status" value="1"/>
</dbReference>
<evidence type="ECO:0000256" key="1">
    <source>
        <dbReference type="ARBA" id="ARBA00004167"/>
    </source>
</evidence>
<dbReference type="InterPro" id="IPR011009">
    <property type="entry name" value="Kinase-like_dom_sf"/>
</dbReference>
<proteinExistence type="inferred from homology"/>
<dbReference type="PANTHER" id="PTHR47974:SF9">
    <property type="entry name" value="RECEPTOR-LIKE SERINE_THREONINE-PROTEIN KINASE"/>
    <property type="match status" value="1"/>
</dbReference>
<evidence type="ECO:0000256" key="11">
    <source>
        <dbReference type="RuleBase" id="RU000304"/>
    </source>
</evidence>
<evidence type="ECO:0000256" key="4">
    <source>
        <dbReference type="ARBA" id="ARBA00022729"/>
    </source>
</evidence>
<protein>
    <recommendedName>
        <fullName evidence="13">Protein kinase domain-containing protein</fullName>
    </recommendedName>
</protein>
<dbReference type="Proteomes" id="UP000596660">
    <property type="component" value="Unplaced"/>
</dbReference>
<evidence type="ECO:0000256" key="5">
    <source>
        <dbReference type="ARBA" id="ARBA00022741"/>
    </source>
</evidence>
<dbReference type="OMA" id="CLSWNLR"/>
<keyword evidence="9 12" id="KW-0472">Membrane</keyword>
<dbReference type="GO" id="GO:0005524">
    <property type="term" value="F:ATP binding"/>
    <property type="evidence" value="ECO:0007669"/>
    <property type="project" value="UniProtKB-UniRule"/>
</dbReference>
<evidence type="ECO:0000313" key="14">
    <source>
        <dbReference type="EnsemblPlants" id="AUR62033457-RA:cds"/>
    </source>
</evidence>
<reference evidence="14" key="2">
    <citation type="submission" date="2021-03" db="UniProtKB">
        <authorList>
            <consortium name="EnsemblPlants"/>
        </authorList>
    </citation>
    <scope>IDENTIFICATION</scope>
</reference>
<dbReference type="Gramene" id="AUR62033457-RA">
    <property type="protein sequence ID" value="AUR62033457-RA:cds"/>
    <property type="gene ID" value="AUR62033457"/>
</dbReference>
<comment type="subcellular location">
    <subcellularLocation>
        <location evidence="1">Membrane</location>
        <topology evidence="1">Single-pass membrane protein</topology>
    </subcellularLocation>
</comment>
<feature type="binding site" evidence="10">
    <location>
        <position position="116"/>
    </location>
    <ligand>
        <name>ATP</name>
        <dbReference type="ChEBI" id="CHEBI:30616"/>
    </ligand>
</feature>
<dbReference type="PROSITE" id="PS00108">
    <property type="entry name" value="PROTEIN_KINASE_ST"/>
    <property type="match status" value="1"/>
</dbReference>
<keyword evidence="4" id="KW-0732">Signal</keyword>
<keyword evidence="3 12" id="KW-0812">Transmembrane</keyword>
<evidence type="ECO:0000256" key="10">
    <source>
        <dbReference type="PROSITE-ProRule" id="PRU10141"/>
    </source>
</evidence>
<dbReference type="PANTHER" id="PTHR47974">
    <property type="entry name" value="OS07G0415500 PROTEIN"/>
    <property type="match status" value="1"/>
</dbReference>
<organism evidence="14 15">
    <name type="scientific">Chenopodium quinoa</name>
    <name type="common">Quinoa</name>
    <dbReference type="NCBI Taxonomy" id="63459"/>
    <lineage>
        <taxon>Eukaryota</taxon>
        <taxon>Viridiplantae</taxon>
        <taxon>Streptophyta</taxon>
        <taxon>Embryophyta</taxon>
        <taxon>Tracheophyta</taxon>
        <taxon>Spermatophyta</taxon>
        <taxon>Magnoliopsida</taxon>
        <taxon>eudicotyledons</taxon>
        <taxon>Gunneridae</taxon>
        <taxon>Pentapetalae</taxon>
        <taxon>Caryophyllales</taxon>
        <taxon>Chenopodiaceae</taxon>
        <taxon>Chenopodioideae</taxon>
        <taxon>Atripliceae</taxon>
        <taxon>Chenopodium</taxon>
    </lineage>
</organism>
<feature type="transmembrane region" description="Helical" evidence="12">
    <location>
        <begin position="32"/>
        <end position="53"/>
    </location>
</feature>
<feature type="transmembrane region" description="Helical" evidence="12">
    <location>
        <begin position="7"/>
        <end position="26"/>
    </location>
</feature>
<dbReference type="EnsemblPlants" id="AUR62033457-RA">
    <property type="protein sequence ID" value="AUR62033457-RA:cds"/>
    <property type="gene ID" value="AUR62033457"/>
</dbReference>
<evidence type="ECO:0000256" key="9">
    <source>
        <dbReference type="ARBA" id="ARBA00023136"/>
    </source>
</evidence>
<dbReference type="PROSITE" id="PS50011">
    <property type="entry name" value="PROTEIN_KINASE_DOM"/>
    <property type="match status" value="1"/>
</dbReference>
<keyword evidence="15" id="KW-1185">Reference proteome</keyword>
<evidence type="ECO:0000256" key="6">
    <source>
        <dbReference type="ARBA" id="ARBA00022777"/>
    </source>
</evidence>
<evidence type="ECO:0000256" key="8">
    <source>
        <dbReference type="ARBA" id="ARBA00022989"/>
    </source>
</evidence>
<sequence>MEEQKTRLLGLFLLSGLLILFVAAAVFLKTPWIFFTVLGIIMIVSFGIIIWVFTQLEKLSRNKELSGLNKGLGLPKRFLHEELLLATDNFSSIVGQGGSGCVYRGMLKDGTCVAVKRIEGQERGEREFRAEVATIGCVQHMNLVHLYGYCIIPKGPRFLVYEFVQNGSLDRWIFSREHNKKQLPGGCLPWKLRHQVAIDVARALCYLHNDCHSRILHLDVKPENILLDDNYRALVTDFGLAKLMGKEENMVVTRIRGTRGYLAPEWILEKGVSAKSDVYSYGMLLLEMIGGRRSVVMSSAGDFKGKSTKPEMEVWEYFPKTVYEKMKAGKIMEVVDKRLLEEGTIIDENEVRRLVYIALWCIQEKVKIRPNTGEVVNMLEGRLPVDEPPETKMFLHDLLLMKSEKIQGWNNTKANALQVSQFSNDKSQAAASTSSMYD</sequence>
<dbReference type="InterPro" id="IPR008271">
    <property type="entry name" value="Ser/Thr_kinase_AS"/>
</dbReference>